<evidence type="ECO:0000313" key="2">
    <source>
        <dbReference type="Proteomes" id="UP000183832"/>
    </source>
</evidence>
<dbReference type="Proteomes" id="UP000183832">
    <property type="component" value="Unassembled WGS sequence"/>
</dbReference>
<reference evidence="1 2" key="1">
    <citation type="submission" date="2015-04" db="EMBL/GenBank/DDBJ databases">
        <authorList>
            <person name="Syromyatnikov M.Y."/>
            <person name="Popov V.N."/>
        </authorList>
    </citation>
    <scope>NUCLEOTIDE SEQUENCE [LARGE SCALE GENOMIC DNA]</scope>
</reference>
<sequence length="63" mass="7339">MEEKLNINIKREPVLYVNIICIELGSEVMNLSIKMKNHQYSLHPQASYAICGGDLRRKKYLKC</sequence>
<protein>
    <submittedName>
        <fullName evidence="1">CLUMA_CG015698, isoform A</fullName>
    </submittedName>
</protein>
<organism evidence="1 2">
    <name type="scientific">Clunio marinus</name>
    <dbReference type="NCBI Taxonomy" id="568069"/>
    <lineage>
        <taxon>Eukaryota</taxon>
        <taxon>Metazoa</taxon>
        <taxon>Ecdysozoa</taxon>
        <taxon>Arthropoda</taxon>
        <taxon>Hexapoda</taxon>
        <taxon>Insecta</taxon>
        <taxon>Pterygota</taxon>
        <taxon>Neoptera</taxon>
        <taxon>Endopterygota</taxon>
        <taxon>Diptera</taxon>
        <taxon>Nematocera</taxon>
        <taxon>Chironomoidea</taxon>
        <taxon>Chironomidae</taxon>
        <taxon>Clunio</taxon>
    </lineage>
</organism>
<dbReference type="AlphaFoldDB" id="A0A1J1ISM8"/>
<gene>
    <name evidence="1" type="ORF">CLUMA_CG015698</name>
</gene>
<dbReference type="EMBL" id="CVRI01000057">
    <property type="protein sequence ID" value="CRL02118.1"/>
    <property type="molecule type" value="Genomic_DNA"/>
</dbReference>
<keyword evidence="2" id="KW-1185">Reference proteome</keyword>
<evidence type="ECO:0000313" key="1">
    <source>
        <dbReference type="EMBL" id="CRL02118.1"/>
    </source>
</evidence>
<name>A0A1J1ISM8_9DIPT</name>
<proteinExistence type="predicted"/>
<accession>A0A1J1ISM8</accession>